<evidence type="ECO:0000256" key="4">
    <source>
        <dbReference type="ARBA" id="ARBA00022763"/>
    </source>
</evidence>
<dbReference type="SUPFAM" id="SSF55271">
    <property type="entry name" value="DNA repair protein MutS, domain I"/>
    <property type="match status" value="1"/>
</dbReference>
<dbReference type="InterPro" id="IPR007861">
    <property type="entry name" value="DNA_mismatch_repair_MutS_clamp"/>
</dbReference>
<dbReference type="GO" id="GO:0005524">
    <property type="term" value="F:ATP binding"/>
    <property type="evidence" value="ECO:0007669"/>
    <property type="project" value="UniProtKB-UniRule"/>
</dbReference>
<feature type="domain" description="DNA mismatch repair proteins mutS family" evidence="10">
    <location>
        <begin position="687"/>
        <end position="703"/>
    </location>
</feature>
<protein>
    <recommendedName>
        <fullName evidence="2 9">DNA mismatch repair protein MutS</fullName>
    </recommendedName>
</protein>
<keyword evidence="5 9" id="KW-0067">ATP-binding</keyword>
<evidence type="ECO:0000313" key="12">
    <source>
        <dbReference type="Proteomes" id="UP000199689"/>
    </source>
</evidence>
<feature type="binding site" evidence="9">
    <location>
        <begin position="613"/>
        <end position="620"/>
    </location>
    <ligand>
        <name>ATP</name>
        <dbReference type="ChEBI" id="CHEBI:30616"/>
    </ligand>
</feature>
<evidence type="ECO:0000256" key="8">
    <source>
        <dbReference type="ARBA" id="ARBA00024647"/>
    </source>
</evidence>
<proteinExistence type="inferred from homology"/>
<dbReference type="InterPro" id="IPR007695">
    <property type="entry name" value="DNA_mismatch_repair_MutS-lik_N"/>
</dbReference>
<evidence type="ECO:0000256" key="2">
    <source>
        <dbReference type="ARBA" id="ARBA00021982"/>
    </source>
</evidence>
<dbReference type="RefSeq" id="WP_091364986.1">
    <property type="nucleotide sequence ID" value="NZ_FMXA01000017.1"/>
</dbReference>
<dbReference type="GeneID" id="87756284"/>
<dbReference type="InterPro" id="IPR016151">
    <property type="entry name" value="DNA_mismatch_repair_MutS_N"/>
</dbReference>
<dbReference type="FunFam" id="3.40.1170.10:FF:000001">
    <property type="entry name" value="DNA mismatch repair protein MutS"/>
    <property type="match status" value="1"/>
</dbReference>
<dbReference type="Pfam" id="PF05192">
    <property type="entry name" value="MutS_III"/>
    <property type="match status" value="1"/>
</dbReference>
<comment type="similarity">
    <text evidence="1 9">Belongs to the DNA mismatch repair MutS family.</text>
</comment>
<evidence type="ECO:0000256" key="1">
    <source>
        <dbReference type="ARBA" id="ARBA00006271"/>
    </source>
</evidence>
<dbReference type="EMBL" id="FMXA01000017">
    <property type="protein sequence ID" value="SDA55612.1"/>
    <property type="molecule type" value="Genomic_DNA"/>
</dbReference>
<dbReference type="InterPro" id="IPR036678">
    <property type="entry name" value="MutS_con_dom_sf"/>
</dbReference>
<dbReference type="GO" id="GO:0030983">
    <property type="term" value="F:mismatched DNA binding"/>
    <property type="evidence" value="ECO:0007669"/>
    <property type="project" value="InterPro"/>
</dbReference>
<dbReference type="Gene3D" id="3.40.1170.10">
    <property type="entry name" value="DNA repair protein MutS, domain I"/>
    <property type="match status" value="1"/>
</dbReference>
<dbReference type="HAMAP" id="MF_00096">
    <property type="entry name" value="MutS"/>
    <property type="match status" value="1"/>
</dbReference>
<organism evidence="11 12">
    <name type="scientific">Allisonella histaminiformans</name>
    <dbReference type="NCBI Taxonomy" id="209880"/>
    <lineage>
        <taxon>Bacteria</taxon>
        <taxon>Bacillati</taxon>
        <taxon>Bacillota</taxon>
        <taxon>Negativicutes</taxon>
        <taxon>Veillonellales</taxon>
        <taxon>Veillonellaceae</taxon>
        <taxon>Allisonella</taxon>
    </lineage>
</organism>
<name>A0A1G5WC90_9FIRM</name>
<dbReference type="SUPFAM" id="SSF48334">
    <property type="entry name" value="DNA repair protein MutS, domain III"/>
    <property type="match status" value="1"/>
</dbReference>
<dbReference type="STRING" id="209880.SAMN02910343_01277"/>
<evidence type="ECO:0000313" key="11">
    <source>
        <dbReference type="EMBL" id="SDA55612.1"/>
    </source>
</evidence>
<dbReference type="InterPro" id="IPR036187">
    <property type="entry name" value="DNA_mismatch_repair_MutS_sf"/>
</dbReference>
<dbReference type="Gene3D" id="3.40.50.300">
    <property type="entry name" value="P-loop containing nucleotide triphosphate hydrolases"/>
    <property type="match status" value="1"/>
</dbReference>
<dbReference type="GO" id="GO:0003684">
    <property type="term" value="F:damaged DNA binding"/>
    <property type="evidence" value="ECO:0007669"/>
    <property type="project" value="UniProtKB-UniRule"/>
</dbReference>
<keyword evidence="4 9" id="KW-0227">DNA damage</keyword>
<evidence type="ECO:0000256" key="7">
    <source>
        <dbReference type="ARBA" id="ARBA00023204"/>
    </source>
</evidence>
<dbReference type="CDD" id="cd03284">
    <property type="entry name" value="ABC_MutS1"/>
    <property type="match status" value="1"/>
</dbReference>
<dbReference type="Pfam" id="PF00488">
    <property type="entry name" value="MutS_V"/>
    <property type="match status" value="1"/>
</dbReference>
<evidence type="ECO:0000256" key="3">
    <source>
        <dbReference type="ARBA" id="ARBA00022741"/>
    </source>
</evidence>
<dbReference type="NCBIfam" id="NF003810">
    <property type="entry name" value="PRK05399.1"/>
    <property type="match status" value="1"/>
</dbReference>
<comment type="function">
    <text evidence="8 9">This protein is involved in the repair of mismatches in DNA. It is possible that it carries out the mismatch recognition step. This protein has a weak ATPase activity.</text>
</comment>
<dbReference type="FunFam" id="3.40.50.300:FF:000870">
    <property type="entry name" value="MutS protein homolog 4"/>
    <property type="match status" value="1"/>
</dbReference>
<dbReference type="InterPro" id="IPR007696">
    <property type="entry name" value="DNA_mismatch_repair_MutS_core"/>
</dbReference>
<dbReference type="OrthoDB" id="9802448at2"/>
<dbReference type="InterPro" id="IPR000432">
    <property type="entry name" value="DNA_mismatch_repair_MutS_C"/>
</dbReference>
<keyword evidence="3 9" id="KW-0547">Nucleotide-binding</keyword>
<dbReference type="SMART" id="SM00534">
    <property type="entry name" value="MUTSac"/>
    <property type="match status" value="1"/>
</dbReference>
<dbReference type="Proteomes" id="UP000199689">
    <property type="component" value="Unassembled WGS sequence"/>
</dbReference>
<dbReference type="InterPro" id="IPR027417">
    <property type="entry name" value="P-loop_NTPase"/>
</dbReference>
<dbReference type="InterPro" id="IPR045076">
    <property type="entry name" value="MutS"/>
</dbReference>
<dbReference type="InterPro" id="IPR005748">
    <property type="entry name" value="DNA_mismatch_repair_MutS"/>
</dbReference>
<dbReference type="PIRSF" id="PIRSF037677">
    <property type="entry name" value="DNA_mis_repair_Msh6"/>
    <property type="match status" value="1"/>
</dbReference>
<dbReference type="Pfam" id="PF05190">
    <property type="entry name" value="MutS_IV"/>
    <property type="match status" value="1"/>
</dbReference>
<dbReference type="InterPro" id="IPR017261">
    <property type="entry name" value="DNA_mismatch_repair_MutS/MSH"/>
</dbReference>
<reference evidence="11 12" key="1">
    <citation type="submission" date="2016-10" db="EMBL/GenBank/DDBJ databases">
        <authorList>
            <person name="de Groot N.N."/>
        </authorList>
    </citation>
    <scope>NUCLEOTIDE SEQUENCE [LARGE SCALE GENOMIC DNA]</scope>
    <source>
        <strain evidence="11 12">DSM 15230</strain>
    </source>
</reference>
<dbReference type="NCBIfam" id="TIGR01070">
    <property type="entry name" value="mutS1"/>
    <property type="match status" value="1"/>
</dbReference>
<accession>A0A1G5WC90</accession>
<dbReference type="PROSITE" id="PS00486">
    <property type="entry name" value="DNA_MISMATCH_REPAIR_2"/>
    <property type="match status" value="1"/>
</dbReference>
<evidence type="ECO:0000256" key="5">
    <source>
        <dbReference type="ARBA" id="ARBA00022840"/>
    </source>
</evidence>
<dbReference type="SUPFAM" id="SSF53150">
    <property type="entry name" value="DNA repair protein MutS, domain II"/>
    <property type="match status" value="1"/>
</dbReference>
<sequence length="856" mass="95947">MAKKTPLMNQYKEIKARYQDAILFFRLGDFYEMFYDDAITASHELELTLTGKNTGEEKRAPMCGVPYHAAENYIYRLIQKGYRVAICEQLEDPKTARGLVKRGVIKVITPGTILYENAIADKSNNYLIYIHEEGRNLAAAMADVSTGECWWGLWDSRKEKGDFFDMLSVYSPAEAVLDVSDAFYETMEHYVSACLGGCLLSRRREGDVGAVIPEEIEQTGSEAVATAYRGLLGYLKEVMKTSAASFHAVMPLRQDDTLTLSEETLRNLEITRNMRDGGRKGTLLDVLDNTHTAMGARLLRRWLERPLKDVNRIIIRQDGVQELVSHATEMTRLEELLSQIFDFERILTRIETNTTSPKDLLALKASLGIVPQIKQLLGGASSVAMKKLNRSIGIHGPVYDLLDRSMNENGTGTIKDGRYIKEGYSKELDELRSLTRNSQQWIRQMEESERQSTGIVKLKVGFNNIFGYYFEIPHSNKLPVPDYYIRKQTLVNAERYITPQLKEFEIKALSAREKTEELELKIYQDIKAQIRPEIPAMQKTARAIAALDCLASLARAAITDRYIKPIITGPDVGRISVQDGRHPMVEKALKHGMFVPNDTELNHGSQEILIITGPNMAGKSTYMRQVAVLVIMAQAGSFVPARQASFTPVDRIFTRVGATDDIATGQSTFMVEMKEVSQILRGATRNSLILLDEIGRGTSTYDGMSIARAVVEYIDKHIHAYTLFATHYHELSVMASESSHIKNYTVSVREKGKDITFLRRIIPGSADRSYGIHVARLAGLPQELLDRAETILKGLEAEDGKKPVAPVVSAAAEEVQSNLFSSSIIDELAHADVMGMTPIEAMNMLFRLSKEAKEGR</sequence>
<dbReference type="Gene3D" id="1.10.1420.10">
    <property type="match status" value="2"/>
</dbReference>
<evidence type="ECO:0000259" key="10">
    <source>
        <dbReference type="PROSITE" id="PS00486"/>
    </source>
</evidence>
<dbReference type="AlphaFoldDB" id="A0A1G5WC90"/>
<dbReference type="GO" id="GO:0005829">
    <property type="term" value="C:cytosol"/>
    <property type="evidence" value="ECO:0007669"/>
    <property type="project" value="TreeGrafter"/>
</dbReference>
<dbReference type="Gene3D" id="3.30.420.110">
    <property type="entry name" value="MutS, connector domain"/>
    <property type="match status" value="1"/>
</dbReference>
<gene>
    <name evidence="9" type="primary">mutS</name>
    <name evidence="11" type="ORF">SAMN02910343_01277</name>
</gene>
<dbReference type="SMART" id="SM00533">
    <property type="entry name" value="MUTSd"/>
    <property type="match status" value="1"/>
</dbReference>
<dbReference type="FunFam" id="1.10.1420.10:FF:000001">
    <property type="entry name" value="DNA mismatch repair protein MutS"/>
    <property type="match status" value="1"/>
</dbReference>
<dbReference type="PANTHER" id="PTHR11361">
    <property type="entry name" value="DNA MISMATCH REPAIR PROTEIN MUTS FAMILY MEMBER"/>
    <property type="match status" value="1"/>
</dbReference>
<evidence type="ECO:0000256" key="6">
    <source>
        <dbReference type="ARBA" id="ARBA00023125"/>
    </source>
</evidence>
<dbReference type="GO" id="GO:0006298">
    <property type="term" value="P:mismatch repair"/>
    <property type="evidence" value="ECO:0007669"/>
    <property type="project" value="UniProtKB-UniRule"/>
</dbReference>
<dbReference type="GO" id="GO:0140664">
    <property type="term" value="F:ATP-dependent DNA damage sensor activity"/>
    <property type="evidence" value="ECO:0007669"/>
    <property type="project" value="InterPro"/>
</dbReference>
<keyword evidence="6 9" id="KW-0238">DNA-binding</keyword>
<dbReference type="SUPFAM" id="SSF52540">
    <property type="entry name" value="P-loop containing nucleoside triphosphate hydrolases"/>
    <property type="match status" value="1"/>
</dbReference>
<keyword evidence="7 9" id="KW-0234">DNA repair</keyword>
<keyword evidence="12" id="KW-1185">Reference proteome</keyword>
<dbReference type="Pfam" id="PF01624">
    <property type="entry name" value="MutS_I"/>
    <property type="match status" value="1"/>
</dbReference>
<evidence type="ECO:0000256" key="9">
    <source>
        <dbReference type="HAMAP-Rule" id="MF_00096"/>
    </source>
</evidence>
<dbReference type="PANTHER" id="PTHR11361:SF34">
    <property type="entry name" value="DNA MISMATCH REPAIR PROTEIN MSH1, MITOCHONDRIAL"/>
    <property type="match status" value="1"/>
</dbReference>